<evidence type="ECO:0000313" key="5">
    <source>
        <dbReference type="Proteomes" id="UP000014174"/>
    </source>
</evidence>
<organism evidence="4 5">
    <name type="scientific">Arcticibacter svalbardensis MN12-7</name>
    <dbReference type="NCBI Taxonomy" id="1150600"/>
    <lineage>
        <taxon>Bacteria</taxon>
        <taxon>Pseudomonadati</taxon>
        <taxon>Bacteroidota</taxon>
        <taxon>Sphingobacteriia</taxon>
        <taxon>Sphingobacteriales</taxon>
        <taxon>Sphingobacteriaceae</taxon>
        <taxon>Arcticibacter</taxon>
    </lineage>
</organism>
<dbReference type="GO" id="GO:0006508">
    <property type="term" value="P:proteolysis"/>
    <property type="evidence" value="ECO:0007669"/>
    <property type="project" value="InterPro"/>
</dbReference>
<evidence type="ECO:0000259" key="3">
    <source>
        <dbReference type="Pfam" id="PF00089"/>
    </source>
</evidence>
<evidence type="ECO:0000313" key="4">
    <source>
        <dbReference type="EMBL" id="EOR94109.1"/>
    </source>
</evidence>
<name>R9GYR7_9SPHI</name>
<reference evidence="4 5" key="1">
    <citation type="journal article" date="2013" name="Genome Announc.">
        <title>Draft Genome Sequence of Arcticibacter svalbardensis Strain MN12-7T, a Member of the Family Sphingobacteriaceae Isolated from an Arctic Soil Sample.</title>
        <authorList>
            <person name="Shivaji S."/>
            <person name="Ara S."/>
            <person name="Prasad S."/>
            <person name="Manasa B.P."/>
            <person name="Begum Z."/>
            <person name="Singh A."/>
            <person name="Kumar Pinnaka A."/>
        </authorList>
    </citation>
    <scope>NUCLEOTIDE SEQUENCE [LARGE SCALE GENOMIC DNA]</scope>
    <source>
        <strain evidence="4 5">MN12-7</strain>
    </source>
</reference>
<proteinExistence type="predicted"/>
<dbReference type="OrthoDB" id="930332at2"/>
<dbReference type="Proteomes" id="UP000014174">
    <property type="component" value="Unassembled WGS sequence"/>
</dbReference>
<keyword evidence="5" id="KW-1185">Reference proteome</keyword>
<dbReference type="InterPro" id="IPR001254">
    <property type="entry name" value="Trypsin_dom"/>
</dbReference>
<dbReference type="InterPro" id="IPR009003">
    <property type="entry name" value="Peptidase_S1_PA"/>
</dbReference>
<evidence type="ECO:0000256" key="2">
    <source>
        <dbReference type="SAM" id="SignalP"/>
    </source>
</evidence>
<sequence length="265" mass="30161">MGKNIFIKNIYLIVCCILFIAPPLGAQECNKEVSKNRRIQIQSGQLNKEVLKVVQLDIRRMAWLWNERYNATAAFIHPRVLITAGHNLTNRFDPVAKMTVTVGYTSNNTYRARQHFATAMYKNIYVLPSYNSAPTFQEDYGIIILPDATLYQHAGGYFKLTNYAAAKPTKEIFTAGYPDPITGMKLWTDKTKNYYFLDQLLRYDFYTLDGSSGSPIYTNANQLIAIHTGGFDDTNVCNIGTPITPQIIKQINEWCRAHGIYLNFA</sequence>
<dbReference type="RefSeq" id="WP_016195953.1">
    <property type="nucleotide sequence ID" value="NZ_AQPN01000098.1"/>
</dbReference>
<feature type="domain" description="Peptidase S1" evidence="3">
    <location>
        <begin position="68"/>
        <end position="240"/>
    </location>
</feature>
<dbReference type="InterPro" id="IPR050966">
    <property type="entry name" value="Glutamyl_endopeptidase"/>
</dbReference>
<dbReference type="Gene3D" id="2.40.10.10">
    <property type="entry name" value="Trypsin-like serine proteases"/>
    <property type="match status" value="2"/>
</dbReference>
<dbReference type="EMBL" id="AQPN01000098">
    <property type="protein sequence ID" value="EOR94109.1"/>
    <property type="molecule type" value="Genomic_DNA"/>
</dbReference>
<dbReference type="PANTHER" id="PTHR15462:SF8">
    <property type="entry name" value="SERINE PROTEASE"/>
    <property type="match status" value="1"/>
</dbReference>
<dbReference type="Pfam" id="PF00089">
    <property type="entry name" value="Trypsin"/>
    <property type="match status" value="1"/>
</dbReference>
<keyword evidence="1 2" id="KW-0732">Signal</keyword>
<dbReference type="GO" id="GO:0004252">
    <property type="term" value="F:serine-type endopeptidase activity"/>
    <property type="evidence" value="ECO:0007669"/>
    <property type="project" value="InterPro"/>
</dbReference>
<dbReference type="InterPro" id="IPR043504">
    <property type="entry name" value="Peptidase_S1_PA_chymotrypsin"/>
</dbReference>
<accession>R9GYR7</accession>
<feature type="signal peptide" evidence="2">
    <location>
        <begin position="1"/>
        <end position="26"/>
    </location>
</feature>
<evidence type="ECO:0000256" key="1">
    <source>
        <dbReference type="ARBA" id="ARBA00022729"/>
    </source>
</evidence>
<dbReference type="PANTHER" id="PTHR15462">
    <property type="entry name" value="SERINE PROTEASE"/>
    <property type="match status" value="1"/>
</dbReference>
<comment type="caution">
    <text evidence="4">The sequence shown here is derived from an EMBL/GenBank/DDBJ whole genome shotgun (WGS) entry which is preliminary data.</text>
</comment>
<protein>
    <recommendedName>
        <fullName evidence="3">Peptidase S1 domain-containing protein</fullName>
    </recommendedName>
</protein>
<dbReference type="SUPFAM" id="SSF50494">
    <property type="entry name" value="Trypsin-like serine proteases"/>
    <property type="match status" value="1"/>
</dbReference>
<dbReference type="AlphaFoldDB" id="R9GYR7"/>
<dbReference type="STRING" id="1150600.ADIARSV_2722"/>
<feature type="chain" id="PRO_5004482046" description="Peptidase S1 domain-containing protein" evidence="2">
    <location>
        <begin position="27"/>
        <end position="265"/>
    </location>
</feature>
<gene>
    <name evidence="4" type="ORF">ADIARSV_2722</name>
</gene>